<dbReference type="InterPro" id="IPR053084">
    <property type="entry name" value="AKAP"/>
</dbReference>
<evidence type="ECO:0000313" key="3">
    <source>
        <dbReference type="Proteomes" id="UP000708208"/>
    </source>
</evidence>
<dbReference type="AlphaFoldDB" id="A0A8J2KV48"/>
<evidence type="ECO:0000256" key="1">
    <source>
        <dbReference type="SAM" id="MobiDB-lite"/>
    </source>
</evidence>
<organism evidence="2 3">
    <name type="scientific">Allacma fusca</name>
    <dbReference type="NCBI Taxonomy" id="39272"/>
    <lineage>
        <taxon>Eukaryota</taxon>
        <taxon>Metazoa</taxon>
        <taxon>Ecdysozoa</taxon>
        <taxon>Arthropoda</taxon>
        <taxon>Hexapoda</taxon>
        <taxon>Collembola</taxon>
        <taxon>Symphypleona</taxon>
        <taxon>Sminthuridae</taxon>
        <taxon>Allacma</taxon>
    </lineage>
</organism>
<dbReference type="Proteomes" id="UP000708208">
    <property type="component" value="Unassembled WGS sequence"/>
</dbReference>
<sequence>MTSSQLNLNNRPQGTQVAPPQRDFGSQVQDPNILGFDHKTSQAGNAFANHLQRNDSAEPLLRGSLDLQGTVLTVQKSVDGPSIELSKLPSITYTFLTPPDSTMDSGVYVRPKGRESHWGSRLFSRFGGDCEGLFEFGESADCWERQADASTNTRPIGYRELELFPKLDSTVGHTQVVPGQLEKAAATLRGIILNPQNILWGTNGDFTISKAEKQIEEFISRCWKVCSKWYYHIQFLHAKEGCYRNKYFFEVKWSLPSKESPIPIAKASVFFSFDVELYSGRDEPVKVHYVLEGTRFPHTPGLIPFQQKWLSGIICEKMRLIRDFKF</sequence>
<dbReference type="Pfam" id="PF14469">
    <property type="entry name" value="AKAP28"/>
    <property type="match status" value="1"/>
</dbReference>
<dbReference type="PANTHER" id="PTHR35075">
    <property type="entry name" value="A-KINASE ANCHOR PROTEIN 14"/>
    <property type="match status" value="1"/>
</dbReference>
<comment type="caution">
    <text evidence="2">The sequence shown here is derived from an EMBL/GenBank/DDBJ whole genome shotgun (WGS) entry which is preliminary data.</text>
</comment>
<dbReference type="OrthoDB" id="2148342at2759"/>
<dbReference type="PANTHER" id="PTHR35075:SF1">
    <property type="entry name" value="A-KINASE ANCHOR PROTEIN 14"/>
    <property type="match status" value="1"/>
</dbReference>
<keyword evidence="3" id="KW-1185">Reference proteome</keyword>
<protein>
    <submittedName>
        <fullName evidence="2">Uncharacterized protein</fullName>
    </submittedName>
</protein>
<dbReference type="GO" id="GO:0034237">
    <property type="term" value="F:protein kinase A regulatory subunit binding"/>
    <property type="evidence" value="ECO:0007669"/>
    <property type="project" value="TreeGrafter"/>
</dbReference>
<dbReference type="GO" id="GO:0005952">
    <property type="term" value="C:cAMP-dependent protein kinase complex"/>
    <property type="evidence" value="ECO:0007669"/>
    <property type="project" value="TreeGrafter"/>
</dbReference>
<dbReference type="EMBL" id="CAJVCH010506769">
    <property type="protein sequence ID" value="CAG7821315.1"/>
    <property type="molecule type" value="Genomic_DNA"/>
</dbReference>
<accession>A0A8J2KV48</accession>
<feature type="region of interest" description="Disordered" evidence="1">
    <location>
        <begin position="1"/>
        <end position="28"/>
    </location>
</feature>
<dbReference type="InterPro" id="IPR025663">
    <property type="entry name" value="AKAP_28"/>
</dbReference>
<reference evidence="2" key="1">
    <citation type="submission" date="2021-06" db="EMBL/GenBank/DDBJ databases">
        <authorList>
            <person name="Hodson N. C."/>
            <person name="Mongue J. A."/>
            <person name="Jaron S. K."/>
        </authorList>
    </citation>
    <scope>NUCLEOTIDE SEQUENCE</scope>
</reference>
<proteinExistence type="predicted"/>
<gene>
    <name evidence="2" type="ORF">AFUS01_LOCUS31662</name>
</gene>
<evidence type="ECO:0000313" key="2">
    <source>
        <dbReference type="EMBL" id="CAG7821315.1"/>
    </source>
</evidence>
<name>A0A8J2KV48_9HEXA</name>